<evidence type="ECO:0000256" key="1">
    <source>
        <dbReference type="SAM" id="MobiDB-lite"/>
    </source>
</evidence>
<evidence type="ECO:0000313" key="2">
    <source>
        <dbReference type="EMBL" id="MFC6094668.1"/>
    </source>
</evidence>
<dbReference type="EMBL" id="JBHSQO010000070">
    <property type="protein sequence ID" value="MFC6094668.1"/>
    <property type="molecule type" value="Genomic_DNA"/>
</dbReference>
<dbReference type="Proteomes" id="UP001596220">
    <property type="component" value="Unassembled WGS sequence"/>
</dbReference>
<evidence type="ECO:0000313" key="3">
    <source>
        <dbReference type="Proteomes" id="UP001596220"/>
    </source>
</evidence>
<protein>
    <submittedName>
        <fullName evidence="2">Uncharacterized protein</fullName>
    </submittedName>
</protein>
<comment type="caution">
    <text evidence="2">The sequence shown here is derived from an EMBL/GenBank/DDBJ whole genome shotgun (WGS) entry which is preliminary data.</text>
</comment>
<organism evidence="2 3">
    <name type="scientific">Saccharothrix lopnurensis</name>
    <dbReference type="NCBI Taxonomy" id="1670621"/>
    <lineage>
        <taxon>Bacteria</taxon>
        <taxon>Bacillati</taxon>
        <taxon>Actinomycetota</taxon>
        <taxon>Actinomycetes</taxon>
        <taxon>Pseudonocardiales</taxon>
        <taxon>Pseudonocardiaceae</taxon>
        <taxon>Saccharothrix</taxon>
    </lineage>
</organism>
<feature type="compositionally biased region" description="Low complexity" evidence="1">
    <location>
        <begin position="37"/>
        <end position="53"/>
    </location>
</feature>
<reference evidence="3" key="1">
    <citation type="journal article" date="2019" name="Int. J. Syst. Evol. Microbiol.">
        <title>The Global Catalogue of Microorganisms (GCM) 10K type strain sequencing project: providing services to taxonomists for standard genome sequencing and annotation.</title>
        <authorList>
            <consortium name="The Broad Institute Genomics Platform"/>
            <consortium name="The Broad Institute Genome Sequencing Center for Infectious Disease"/>
            <person name="Wu L."/>
            <person name="Ma J."/>
        </authorList>
    </citation>
    <scope>NUCLEOTIDE SEQUENCE [LARGE SCALE GENOMIC DNA]</scope>
    <source>
        <strain evidence="3">CGMCC 4.7246</strain>
    </source>
</reference>
<accession>A0ABW1PHV7</accession>
<proteinExistence type="predicted"/>
<name>A0ABW1PHV7_9PSEU</name>
<sequence length="53" mass="5526">MATTPYRDSTRGESEQREVHVFATVPAAPAPGRRVRSVTPPAATSSAFAVAVA</sequence>
<keyword evidence="3" id="KW-1185">Reference proteome</keyword>
<dbReference type="RefSeq" id="WP_380643144.1">
    <property type="nucleotide sequence ID" value="NZ_JBHSQO010000070.1"/>
</dbReference>
<feature type="region of interest" description="Disordered" evidence="1">
    <location>
        <begin position="32"/>
        <end position="53"/>
    </location>
</feature>
<gene>
    <name evidence="2" type="ORF">ACFP3R_35840</name>
</gene>